<gene>
    <name evidence="6" type="ORF">HHUSO_G27152</name>
</gene>
<dbReference type="EMBL" id="JAHFZB010000027">
    <property type="protein sequence ID" value="KAK6473666.1"/>
    <property type="molecule type" value="Genomic_DNA"/>
</dbReference>
<dbReference type="InterPro" id="IPR006709">
    <property type="entry name" value="SSU_processome_Utp14"/>
</dbReference>
<dbReference type="Pfam" id="PF04615">
    <property type="entry name" value="Utp14"/>
    <property type="match status" value="1"/>
</dbReference>
<keyword evidence="7" id="KW-1185">Reference proteome</keyword>
<feature type="compositionally biased region" description="Acidic residues" evidence="5">
    <location>
        <begin position="457"/>
        <end position="484"/>
    </location>
</feature>
<feature type="compositionally biased region" description="Basic residues" evidence="5">
    <location>
        <begin position="805"/>
        <end position="817"/>
    </location>
</feature>
<feature type="compositionally biased region" description="Low complexity" evidence="5">
    <location>
        <begin position="405"/>
        <end position="425"/>
    </location>
</feature>
<reference evidence="6 7" key="1">
    <citation type="submission" date="2021-05" db="EMBL/GenBank/DDBJ databases">
        <authorList>
            <person name="Zahm M."/>
            <person name="Klopp C."/>
            <person name="Cabau C."/>
            <person name="Kuhl H."/>
            <person name="Suciu R."/>
            <person name="Ciorpac M."/>
            <person name="Holostenco D."/>
            <person name="Gessner J."/>
            <person name="Wuertz S."/>
            <person name="Hohne C."/>
            <person name="Stock M."/>
            <person name="Gislard M."/>
            <person name="Lluch J."/>
            <person name="Milhes M."/>
            <person name="Lampietro C."/>
            <person name="Lopez Roques C."/>
            <person name="Donnadieu C."/>
            <person name="Du K."/>
            <person name="Schartl M."/>
            <person name="Guiguen Y."/>
        </authorList>
    </citation>
    <scope>NUCLEOTIDE SEQUENCE [LARGE SCALE GENOMIC DNA]</scope>
    <source>
        <strain evidence="6">Hh-F2</strain>
        <tissue evidence="6">Blood</tissue>
    </source>
</reference>
<organism evidence="6 7">
    <name type="scientific">Huso huso</name>
    <name type="common">Beluga</name>
    <name type="synonym">Acipenser huso</name>
    <dbReference type="NCBI Taxonomy" id="61971"/>
    <lineage>
        <taxon>Eukaryota</taxon>
        <taxon>Metazoa</taxon>
        <taxon>Chordata</taxon>
        <taxon>Craniata</taxon>
        <taxon>Vertebrata</taxon>
        <taxon>Euteleostomi</taxon>
        <taxon>Actinopterygii</taxon>
        <taxon>Chondrostei</taxon>
        <taxon>Acipenseriformes</taxon>
        <taxon>Acipenseridae</taxon>
        <taxon>Huso</taxon>
    </lineage>
</organism>
<feature type="compositionally biased region" description="Basic and acidic residues" evidence="5">
    <location>
        <begin position="441"/>
        <end position="456"/>
    </location>
</feature>
<feature type="compositionally biased region" description="Acidic residues" evidence="5">
    <location>
        <begin position="365"/>
        <end position="378"/>
    </location>
</feature>
<evidence type="ECO:0000313" key="7">
    <source>
        <dbReference type="Proteomes" id="UP001369086"/>
    </source>
</evidence>
<name>A0ABR0YM48_HUSHU</name>
<feature type="compositionally biased region" description="Acidic residues" evidence="5">
    <location>
        <begin position="426"/>
        <end position="440"/>
    </location>
</feature>
<evidence type="ECO:0000313" key="6">
    <source>
        <dbReference type="EMBL" id="KAK6473666.1"/>
    </source>
</evidence>
<keyword evidence="3" id="KW-0597">Phosphoprotein</keyword>
<evidence type="ECO:0000256" key="5">
    <source>
        <dbReference type="SAM" id="MobiDB-lite"/>
    </source>
</evidence>
<feature type="compositionally biased region" description="Basic and acidic residues" evidence="5">
    <location>
        <begin position="789"/>
        <end position="804"/>
    </location>
</feature>
<feature type="region of interest" description="Disordered" evidence="5">
    <location>
        <begin position="352"/>
        <end position="591"/>
    </location>
</feature>
<evidence type="ECO:0000256" key="2">
    <source>
        <dbReference type="ARBA" id="ARBA00007774"/>
    </source>
</evidence>
<feature type="compositionally biased region" description="Basic and acidic residues" evidence="5">
    <location>
        <begin position="547"/>
        <end position="556"/>
    </location>
</feature>
<dbReference type="PANTHER" id="PTHR14150">
    <property type="entry name" value="U3 SMALL NUCLEOLAR RNA-ASSOCIATED PROTEIN 14"/>
    <property type="match status" value="1"/>
</dbReference>
<evidence type="ECO:0000256" key="1">
    <source>
        <dbReference type="ARBA" id="ARBA00004604"/>
    </source>
</evidence>
<feature type="region of interest" description="Disordered" evidence="5">
    <location>
        <begin position="1"/>
        <end position="33"/>
    </location>
</feature>
<evidence type="ECO:0000256" key="3">
    <source>
        <dbReference type="ARBA" id="ARBA00022553"/>
    </source>
</evidence>
<feature type="compositionally biased region" description="Low complexity" evidence="5">
    <location>
        <begin position="564"/>
        <end position="573"/>
    </location>
</feature>
<dbReference type="PANTHER" id="PTHR14150:SF12">
    <property type="entry name" value="U3 SMALL NUCLEOLAR RNA-ASSOCIATED PROTEIN 14 HOMOLOG A"/>
    <property type="match status" value="1"/>
</dbReference>
<dbReference type="Proteomes" id="UP001369086">
    <property type="component" value="Unassembled WGS sequence"/>
</dbReference>
<protein>
    <submittedName>
        <fullName evidence="6">U3 small nucleolar RNA-associated protein 14-like protein A-like</fullName>
    </submittedName>
</protein>
<keyword evidence="4" id="KW-0539">Nucleus</keyword>
<feature type="region of interest" description="Disordered" evidence="5">
    <location>
        <begin position="785"/>
        <end position="832"/>
    </location>
</feature>
<accession>A0ABR0YM48</accession>
<evidence type="ECO:0000256" key="4">
    <source>
        <dbReference type="ARBA" id="ARBA00023242"/>
    </source>
</evidence>
<proteinExistence type="inferred from homology"/>
<comment type="subcellular location">
    <subcellularLocation>
        <location evidence="1">Nucleus</location>
        <location evidence="1">Nucleolus</location>
    </subcellularLocation>
</comment>
<sequence>MAKTRKLSKTKSGAAVNLLSSESVESNRKAVEETMEEEEELFHTEYAISASEDEAQSDDERKHCKLLEAISSLDGKKRRKLAERSEASTQVSEFTVSAEGAGEKIDLKDLLGTIGPAASSMSSIKKQLNKLQHKNKTLELPLSRQETEKIQRVVAYEKTSKKVTRWDHVVRQNRKAEQLVFPLNQEPGGIKPVEQVVASWKVRTPLELEIFNLLHKNKQPVTDPILTPVEEASLRAMSLEEAKMRRAELQKARALQSYYEARAKRERRIKSKKYHRVLKKAKRKEVLKEFEELRKTNPDAALEELKKMDLSRIEERMSLKHQNSGKWAKSKAIMAKYDDEARKAMQQQLEVNKELTQKLVVPSESEGEEPEEEEEEEVLPGFVNEAQPGTDYANPWMQGKLSSDPAELPGETGGEAEAPALGGAVEESEGEEEEEEEEDEALLREFEERRRLRKEQEEDIVPAEVDKEDAGEEKCDDVEEEDVSEFNSLFQRLVGNKPKTQAAKRAARPPAPQGEGESQEQGKEDSEEREEPPLLDETLTRVQTMEDLEHLEREETLEAEVPEPESTVTGPGTETEEEKPASKAVKRKRKKVIDPEEVLTRQAKVIKVPSAPTAIEDEEGDEEQKMIIKEAFASDDVIADFLKDKQKQTEMSKPKDVDLTLPGWGEWGGVGLKPSKRKRRRFCIKAAPGPPRRDRNLPNVIISEKRDASIAAHQVNDLPFPFSNPTQFERNIRAPIGHNWNTQRTVQKLTAPKVITKMGTIIDPIDEEDLAIDKKPPVKLRIADILLTQEKKGKKNTERKDGRPQSKRRPQNKRRPQKHIDKNQQQKSKKAA</sequence>
<comment type="similarity">
    <text evidence="2">Belongs to the UTP14 family.</text>
</comment>
<comment type="caution">
    <text evidence="6">The sequence shown here is derived from an EMBL/GenBank/DDBJ whole genome shotgun (WGS) entry which is preliminary data.</text>
</comment>